<feature type="compositionally biased region" description="Basic and acidic residues" evidence="8">
    <location>
        <begin position="1491"/>
        <end position="1511"/>
    </location>
</feature>
<dbReference type="Pfam" id="PF25508">
    <property type="entry name" value="TRPM2"/>
    <property type="match status" value="1"/>
</dbReference>
<evidence type="ECO:0000313" key="14">
    <source>
        <dbReference type="WBParaSite" id="TMUE_3000013539.1"/>
    </source>
</evidence>
<keyword evidence="6 9" id="KW-0472">Membrane</keyword>
<evidence type="ECO:0000256" key="6">
    <source>
        <dbReference type="ARBA" id="ARBA00023136"/>
    </source>
</evidence>
<feature type="domain" description="TRPM-like" evidence="12">
    <location>
        <begin position="588"/>
        <end position="858"/>
    </location>
</feature>
<name>A0A5S6R2K2_TRIMR</name>
<dbReference type="InterPro" id="IPR050927">
    <property type="entry name" value="TRPM"/>
</dbReference>
<feature type="region of interest" description="Disordered" evidence="8">
    <location>
        <begin position="1481"/>
        <end position="1518"/>
    </location>
</feature>
<keyword evidence="13" id="KW-1185">Reference proteome</keyword>
<evidence type="ECO:0000259" key="11">
    <source>
        <dbReference type="Pfam" id="PF18139"/>
    </source>
</evidence>
<evidence type="ECO:0000256" key="4">
    <source>
        <dbReference type="ARBA" id="ARBA00022989"/>
    </source>
</evidence>
<feature type="compositionally biased region" description="Basic and acidic residues" evidence="8">
    <location>
        <begin position="936"/>
        <end position="948"/>
    </location>
</feature>
<accession>A0A5S6R2K2</accession>
<reference evidence="14" key="1">
    <citation type="submission" date="2019-12" db="UniProtKB">
        <authorList>
            <consortium name="WormBaseParasite"/>
        </authorList>
    </citation>
    <scope>IDENTIFICATION</scope>
</reference>
<evidence type="ECO:0000256" key="7">
    <source>
        <dbReference type="ARBA" id="ARBA00023303"/>
    </source>
</evidence>
<evidence type="ECO:0000259" key="10">
    <source>
        <dbReference type="Pfam" id="PF00520"/>
    </source>
</evidence>
<keyword evidence="4 9" id="KW-1133">Transmembrane helix</keyword>
<dbReference type="PANTHER" id="PTHR13800">
    <property type="entry name" value="TRANSIENT RECEPTOR POTENTIAL CATION CHANNEL, SUBFAMILY M, MEMBER 6"/>
    <property type="match status" value="1"/>
</dbReference>
<feature type="transmembrane region" description="Helical" evidence="9">
    <location>
        <begin position="1268"/>
        <end position="1294"/>
    </location>
</feature>
<dbReference type="Pfam" id="PF00520">
    <property type="entry name" value="Ion_trans"/>
    <property type="match status" value="1"/>
</dbReference>
<evidence type="ECO:0000256" key="8">
    <source>
        <dbReference type="SAM" id="MobiDB-lite"/>
    </source>
</evidence>
<dbReference type="STRING" id="70415.A0A5S6R2K2"/>
<dbReference type="GO" id="GO:0005261">
    <property type="term" value="F:monoatomic cation channel activity"/>
    <property type="evidence" value="ECO:0007669"/>
    <property type="project" value="TreeGrafter"/>
</dbReference>
<dbReference type="InterPro" id="IPR057366">
    <property type="entry name" value="TRPM-like"/>
</dbReference>
<feature type="transmembrane region" description="Helical" evidence="9">
    <location>
        <begin position="1050"/>
        <end position="1077"/>
    </location>
</feature>
<dbReference type="InterPro" id="IPR005821">
    <property type="entry name" value="Ion_trans_dom"/>
</dbReference>
<evidence type="ECO:0000313" key="13">
    <source>
        <dbReference type="Proteomes" id="UP000046395"/>
    </source>
</evidence>
<evidence type="ECO:0000256" key="2">
    <source>
        <dbReference type="ARBA" id="ARBA00022448"/>
    </source>
</evidence>
<keyword evidence="7" id="KW-0407">Ion channel</keyword>
<evidence type="ECO:0000256" key="3">
    <source>
        <dbReference type="ARBA" id="ARBA00022692"/>
    </source>
</evidence>
<feature type="domain" description="TRPM SLOG" evidence="11">
    <location>
        <begin position="269"/>
        <end position="532"/>
    </location>
</feature>
<sequence>MDNRQSPISWSNDLRGVQWETYDDDGTQFGGNGIFWIDESGATCETANEDCPFLAAIFGEPTIISGSTPTLSNQRNRGRPNERFQRTSHKTVRPRSAEPQSSMNRQMAIRIASQGLGGKATSPNVGTLKECKPTLRYYHRRRPTIQEENKLPHVKRYSPTRRTVVDGRPTGAAMIASKQKAANQAVSEWIRDHFLKRECVKVMPISNDSEKCGCGRYFGNHYYFEEEKDSSAYKEGCKWNVAECTAPFSTDAYGTLKFHGVARPWKSLYLRMDYTVDPNDIWQLLVHIWGLEPPKLVITIYGGGNDFDLSPALWQEFKNGLLRVAENTSVWVITSGIRVGVAKHVAAAFGEVMLHRKKANFALVGIAPWGLIRRAEKLIGSNKCLNYYPFSSQRSRFVSLCEGHNCFLLIDDGTLGRPGAEIAVRRKFEAFLTQKTMDNSSRLMPIVCLVLGGGRLAMHAANEFVRAATPVPVVLCKNSGRAADVLAYAVEHKSEAKQNEELFKSQLLARIEETLETDSEEASKWLDNILRCIPYDHLLTIFDGLSVDNADEQLDCKILNALLQGRSSSQVDRLSLLLAWNREDMVREILERGGEWEESALDSVMMQALMHDKVDFVHLLLTNGVPMDAFLTPERLEELYNTDKGPPNTLNALMQDVMKDGINRKSYSLPEIGQLIEKLMGGGYRSTYRRREFRSRYKQCMKGFLKKSQDMYCCDEVGKPRFPRRRETVICTDRLGAYFFENPFNDLFLWAVLTNRLNMAVCVWRQGDEPMAKALVGYKLFKSMAKEAKEDALEVEICDRLKSNAEEFRKRSYELLEQCYKTDDFFTMQILTYELKNWGKKNCMSLAALANNKEFIAHPSCQLLLADLWLGGLRVRKNVNLKVLLAVLLPPVIFTLPFKTREQLLLQAQTAAEYQEHCDLEEMSFASESSSTESDSELKLPATEDRSTAVDFKNGAARKRTRRQRKVSQYLPSNQSEATSPNDVARKRCALALSNGYFRRMSTDAENPASLLDAYLTPPNVSPRSSALYSLQMAKLNRQDLGVKKKIREFYAAPIAAFWSWTLSYVFFLTCFTYIVLVKATPQPYWAEYYVFAFVLAFFVDLIRKCLMIDAKDLRTKVKVFSRHQWDWASFWGSLTYFVGFGLRVESHTLELGRVIQKVNIMFWYMRLLHVLTVSSRLGPYITIYGKMVSKMVLLCIILFVLLISFGVFRQAITYPDENWEWELVRNIVYKPYFMLYGEVYAGEIDTCGDNDTNCVYFHWLSPLFMTVYLLLSIIVFLNMMIAAFNFVFVTISAHSNLIWKYQKFEQVMDYEQQSFLPPPFVLVVHLFQLGRYCCRLLCRCNRMKRTDLSLKLFLSDSDVVRLHDFENQCLDDLLERKRAEEKSSPATSAQQFGRKMHEICLRLGKLQIHFDHLLSRVISLERGLRKVCPSIVLHAASVESCSRISSEDNLLTAPSWRSEEFRRISGTVSPSLSRNTSYYFHEATGSDNGNRSESEQGSPERRISFQKRDQQGAIRSSKKFRLKRFATVNEPDTSTDGDFEDINL</sequence>
<comment type="subcellular location">
    <subcellularLocation>
        <location evidence="1">Membrane</location>
        <topology evidence="1">Multi-pass membrane protein</topology>
    </subcellularLocation>
</comment>
<organism evidence="13 14">
    <name type="scientific">Trichuris muris</name>
    <name type="common">Mouse whipworm</name>
    <dbReference type="NCBI Taxonomy" id="70415"/>
    <lineage>
        <taxon>Eukaryota</taxon>
        <taxon>Metazoa</taxon>
        <taxon>Ecdysozoa</taxon>
        <taxon>Nematoda</taxon>
        <taxon>Enoplea</taxon>
        <taxon>Dorylaimia</taxon>
        <taxon>Trichinellida</taxon>
        <taxon>Trichuridae</taxon>
        <taxon>Trichuris</taxon>
    </lineage>
</organism>
<feature type="compositionally biased region" description="Polar residues" evidence="8">
    <location>
        <begin position="65"/>
        <end position="75"/>
    </location>
</feature>
<dbReference type="InterPro" id="IPR041491">
    <property type="entry name" value="TRPM_SLOG"/>
</dbReference>
<evidence type="ECO:0000256" key="9">
    <source>
        <dbReference type="SAM" id="Phobius"/>
    </source>
</evidence>
<feature type="region of interest" description="Disordered" evidence="8">
    <location>
        <begin position="1526"/>
        <end position="1545"/>
    </location>
</feature>
<keyword evidence="3 9" id="KW-0812">Transmembrane</keyword>
<feature type="compositionally biased region" description="Polar residues" evidence="8">
    <location>
        <begin position="970"/>
        <end position="982"/>
    </location>
</feature>
<protein>
    <submittedName>
        <fullName evidence="14">TRPM SLOG domain-containing protein</fullName>
    </submittedName>
</protein>
<dbReference type="GO" id="GO:0030001">
    <property type="term" value="P:metal ion transport"/>
    <property type="evidence" value="ECO:0007669"/>
    <property type="project" value="TreeGrafter"/>
</dbReference>
<keyword evidence="5" id="KW-0406">Ion transport</keyword>
<dbReference type="GO" id="GO:0005886">
    <property type="term" value="C:plasma membrane"/>
    <property type="evidence" value="ECO:0007669"/>
    <property type="project" value="TreeGrafter"/>
</dbReference>
<dbReference type="PANTHER" id="PTHR13800:SF1">
    <property type="entry name" value="TRANSIENT RECEPTOR POTENTIAL CATION CHANNEL TRPM"/>
    <property type="match status" value="1"/>
</dbReference>
<dbReference type="WBParaSite" id="TMUE_3000013539.1">
    <property type="protein sequence ID" value="TMUE_3000013539.1"/>
    <property type="gene ID" value="WBGene00291806"/>
</dbReference>
<evidence type="ECO:0000256" key="1">
    <source>
        <dbReference type="ARBA" id="ARBA00004141"/>
    </source>
</evidence>
<feature type="compositionally biased region" description="Acidic residues" evidence="8">
    <location>
        <begin position="1534"/>
        <end position="1545"/>
    </location>
</feature>
<feature type="region of interest" description="Disordered" evidence="8">
    <location>
        <begin position="65"/>
        <end position="103"/>
    </location>
</feature>
<feature type="region of interest" description="Disordered" evidence="8">
    <location>
        <begin position="925"/>
        <end position="982"/>
    </location>
</feature>
<evidence type="ECO:0000259" key="12">
    <source>
        <dbReference type="Pfam" id="PF25508"/>
    </source>
</evidence>
<feature type="transmembrane region" description="Helical" evidence="9">
    <location>
        <begin position="1165"/>
        <end position="1185"/>
    </location>
</feature>
<feature type="compositionally biased region" description="Basic residues" evidence="8">
    <location>
        <begin position="956"/>
        <end position="966"/>
    </location>
</feature>
<feature type="transmembrane region" description="Helical" evidence="9">
    <location>
        <begin position="1192"/>
        <end position="1213"/>
    </location>
</feature>
<evidence type="ECO:0000256" key="5">
    <source>
        <dbReference type="ARBA" id="ARBA00023065"/>
    </source>
</evidence>
<proteinExistence type="predicted"/>
<dbReference type="Proteomes" id="UP000046395">
    <property type="component" value="Unassembled WGS sequence"/>
</dbReference>
<feature type="transmembrane region" description="Helical" evidence="9">
    <location>
        <begin position="1089"/>
        <end position="1107"/>
    </location>
</feature>
<dbReference type="Pfam" id="PF18139">
    <property type="entry name" value="LSDAT_euk"/>
    <property type="match status" value="1"/>
</dbReference>
<feature type="domain" description="Ion transport" evidence="10">
    <location>
        <begin position="1061"/>
        <end position="1292"/>
    </location>
</feature>
<keyword evidence="2" id="KW-0813">Transport</keyword>